<protein>
    <submittedName>
        <fullName evidence="1">Uncharacterized protein</fullName>
    </submittedName>
</protein>
<dbReference type="AlphaFoldDB" id="A0AA39ZPC8"/>
<evidence type="ECO:0000313" key="2">
    <source>
        <dbReference type="Proteomes" id="UP001172159"/>
    </source>
</evidence>
<gene>
    <name evidence="1" type="ORF">B0T21DRAFT_435257</name>
</gene>
<reference evidence="1" key="1">
    <citation type="submission" date="2023-06" db="EMBL/GenBank/DDBJ databases">
        <title>Genome-scale phylogeny and comparative genomics of the fungal order Sordariales.</title>
        <authorList>
            <consortium name="Lawrence Berkeley National Laboratory"/>
            <person name="Hensen N."/>
            <person name="Bonometti L."/>
            <person name="Westerberg I."/>
            <person name="Brannstrom I.O."/>
            <person name="Guillou S."/>
            <person name="Cros-Aarteil S."/>
            <person name="Calhoun S."/>
            <person name="Haridas S."/>
            <person name="Kuo A."/>
            <person name="Mondo S."/>
            <person name="Pangilinan J."/>
            <person name="Riley R."/>
            <person name="Labutti K."/>
            <person name="Andreopoulos B."/>
            <person name="Lipzen A."/>
            <person name="Chen C."/>
            <person name="Yanf M."/>
            <person name="Daum C."/>
            <person name="Ng V."/>
            <person name="Clum A."/>
            <person name="Steindorff A."/>
            <person name="Ohm R."/>
            <person name="Martin F."/>
            <person name="Silar P."/>
            <person name="Natvig D."/>
            <person name="Lalanne C."/>
            <person name="Gautier V."/>
            <person name="Ament-Velasquez S.L."/>
            <person name="Kruys A."/>
            <person name="Hutchinson M.I."/>
            <person name="Powell A.J."/>
            <person name="Barry K."/>
            <person name="Miller A.N."/>
            <person name="Grigoriev I.V."/>
            <person name="Debuchy R."/>
            <person name="Gladieux P."/>
            <person name="Thoren M.H."/>
            <person name="Johannesson H."/>
        </authorList>
    </citation>
    <scope>NUCLEOTIDE SEQUENCE</scope>
    <source>
        <strain evidence="1">CBS 540.89</strain>
    </source>
</reference>
<keyword evidence="2" id="KW-1185">Reference proteome</keyword>
<name>A0AA39ZPC8_9PEZI</name>
<dbReference type="EMBL" id="JAUKTV010000033">
    <property type="protein sequence ID" value="KAK0701108.1"/>
    <property type="molecule type" value="Genomic_DNA"/>
</dbReference>
<proteinExistence type="predicted"/>
<evidence type="ECO:0000313" key="1">
    <source>
        <dbReference type="EMBL" id="KAK0701108.1"/>
    </source>
</evidence>
<dbReference type="Proteomes" id="UP001172159">
    <property type="component" value="Unassembled WGS sequence"/>
</dbReference>
<comment type="caution">
    <text evidence="1">The sequence shown here is derived from an EMBL/GenBank/DDBJ whole genome shotgun (WGS) entry which is preliminary data.</text>
</comment>
<organism evidence="1 2">
    <name type="scientific">Apiosordaria backusii</name>
    <dbReference type="NCBI Taxonomy" id="314023"/>
    <lineage>
        <taxon>Eukaryota</taxon>
        <taxon>Fungi</taxon>
        <taxon>Dikarya</taxon>
        <taxon>Ascomycota</taxon>
        <taxon>Pezizomycotina</taxon>
        <taxon>Sordariomycetes</taxon>
        <taxon>Sordariomycetidae</taxon>
        <taxon>Sordariales</taxon>
        <taxon>Lasiosphaeriaceae</taxon>
        <taxon>Apiosordaria</taxon>
    </lineage>
</organism>
<accession>A0AA39ZPC8</accession>
<sequence>MATRHTGGRLDTEAAVIVVHKPLLGSRRQADQPFMFDLLKQKGARMTVALLEEPQPSWARHCWANLRQTLVINYHVNRDPASGDAERDVARGQGEVYGRGAEIRGGCRLRVNCLQPGPQLGGALRALRRGLDRRPVTLAVNDAHIGAFACYTVFLEGTADFGQELGLGFAQNFGTANPLTLRIINNNNITTTIYILPKNWCHLI</sequence>